<evidence type="ECO:0000259" key="1">
    <source>
        <dbReference type="Pfam" id="PF00561"/>
    </source>
</evidence>
<dbReference type="RefSeq" id="WP_072606656.1">
    <property type="nucleotide sequence ID" value="NZ_CP018171.1"/>
</dbReference>
<dbReference type="GO" id="GO:0016020">
    <property type="term" value="C:membrane"/>
    <property type="evidence" value="ECO:0007669"/>
    <property type="project" value="TreeGrafter"/>
</dbReference>
<dbReference type="PANTHER" id="PTHR43798:SF33">
    <property type="entry name" value="HYDROLASE, PUTATIVE (AFU_ORTHOLOGUE AFUA_2G14860)-RELATED"/>
    <property type="match status" value="1"/>
</dbReference>
<dbReference type="KEGG" id="meso:BSQ44_18785"/>
<keyword evidence="3" id="KW-1185">Reference proteome</keyword>
<dbReference type="AlphaFoldDB" id="A0A1L3SV36"/>
<protein>
    <submittedName>
        <fullName evidence="2">Alpha/beta hydrolase</fullName>
    </submittedName>
</protein>
<keyword evidence="2" id="KW-0378">Hydrolase</keyword>
<name>A0A1L3SV36_9HYPH</name>
<evidence type="ECO:0000313" key="2">
    <source>
        <dbReference type="EMBL" id="APH73185.1"/>
    </source>
</evidence>
<dbReference type="Proteomes" id="UP000182840">
    <property type="component" value="Chromosome"/>
</dbReference>
<dbReference type="InterPro" id="IPR029058">
    <property type="entry name" value="AB_hydrolase_fold"/>
</dbReference>
<reference evidence="3" key="1">
    <citation type="submission" date="2016-11" db="EMBL/GenBank/DDBJ databases">
        <title>Mesorhizobium oceanicum sp. nov., isolated from deep seawater in South China Sea.</title>
        <authorList>
            <person name="Fu G.-Y."/>
        </authorList>
    </citation>
    <scope>NUCLEOTIDE SEQUENCE [LARGE SCALE GENOMIC DNA]</scope>
    <source>
        <strain evidence="3">B7</strain>
    </source>
</reference>
<dbReference type="Gene3D" id="3.40.50.1820">
    <property type="entry name" value="alpha/beta hydrolase"/>
    <property type="match status" value="1"/>
</dbReference>
<sequence length="253" mass="26627">MSGDIHARVQGKGPETVVLLHGFGGHHDVWYDIQPALAVGARVLAYDLPGHGRSLGYPGAGPAHVAAKAILADLAARGIARAHFSGHSMGGAIAVLAALRSPDMVASLTLLAPGGFGAEINFELLRRYAAATNADDLRTCMDEMSAPGFTMPTKYVAGLVATRGVAGQRDKLIEIAALITKGDKQGEIPRDTLASLAMPARVIWGTEDTVLPYSQTEGLPANLPLETLPGKGHMLLEEARETVIRSIRKALRS</sequence>
<accession>A0A1L3SV36</accession>
<dbReference type="STRING" id="1670800.BSQ44_18785"/>
<feature type="domain" description="AB hydrolase-1" evidence="1">
    <location>
        <begin position="16"/>
        <end position="238"/>
    </location>
</feature>
<dbReference type="InterPro" id="IPR000073">
    <property type="entry name" value="AB_hydrolase_1"/>
</dbReference>
<dbReference type="GO" id="GO:0016787">
    <property type="term" value="F:hydrolase activity"/>
    <property type="evidence" value="ECO:0007669"/>
    <property type="project" value="UniProtKB-KW"/>
</dbReference>
<proteinExistence type="predicted"/>
<dbReference type="EMBL" id="CP018171">
    <property type="protein sequence ID" value="APH73185.1"/>
    <property type="molecule type" value="Genomic_DNA"/>
</dbReference>
<dbReference type="PRINTS" id="PR00111">
    <property type="entry name" value="ABHYDROLASE"/>
</dbReference>
<evidence type="ECO:0000313" key="3">
    <source>
        <dbReference type="Proteomes" id="UP000182840"/>
    </source>
</evidence>
<gene>
    <name evidence="2" type="ORF">BSQ44_18785</name>
</gene>
<dbReference type="SUPFAM" id="SSF53474">
    <property type="entry name" value="alpha/beta-Hydrolases"/>
    <property type="match status" value="1"/>
</dbReference>
<dbReference type="PANTHER" id="PTHR43798">
    <property type="entry name" value="MONOACYLGLYCEROL LIPASE"/>
    <property type="match status" value="1"/>
</dbReference>
<dbReference type="Pfam" id="PF00561">
    <property type="entry name" value="Abhydrolase_1"/>
    <property type="match status" value="1"/>
</dbReference>
<dbReference type="OrthoDB" id="9804723at2"/>
<organism evidence="2 3">
    <name type="scientific">Aquibium oceanicum</name>
    <dbReference type="NCBI Taxonomy" id="1670800"/>
    <lineage>
        <taxon>Bacteria</taxon>
        <taxon>Pseudomonadati</taxon>
        <taxon>Pseudomonadota</taxon>
        <taxon>Alphaproteobacteria</taxon>
        <taxon>Hyphomicrobiales</taxon>
        <taxon>Phyllobacteriaceae</taxon>
        <taxon>Aquibium</taxon>
    </lineage>
</organism>
<dbReference type="InterPro" id="IPR050266">
    <property type="entry name" value="AB_hydrolase_sf"/>
</dbReference>